<dbReference type="Proteomes" id="UP001548832">
    <property type="component" value="Unassembled WGS sequence"/>
</dbReference>
<dbReference type="InterPro" id="IPR006311">
    <property type="entry name" value="TAT_signal"/>
</dbReference>
<organism evidence="1 2">
    <name type="scientific">Mesorhizobium shangrilense</name>
    <dbReference type="NCBI Taxonomy" id="460060"/>
    <lineage>
        <taxon>Bacteria</taxon>
        <taxon>Pseudomonadati</taxon>
        <taxon>Pseudomonadota</taxon>
        <taxon>Alphaproteobacteria</taxon>
        <taxon>Hyphomicrobiales</taxon>
        <taxon>Phyllobacteriaceae</taxon>
        <taxon>Mesorhizobium</taxon>
    </lineage>
</organism>
<comment type="caution">
    <text evidence="1">The sequence shown here is derived from an EMBL/GenBank/DDBJ whole genome shotgun (WGS) entry which is preliminary data.</text>
</comment>
<evidence type="ECO:0000313" key="1">
    <source>
        <dbReference type="EMBL" id="MET2827526.1"/>
    </source>
</evidence>
<dbReference type="InterPro" id="IPR027056">
    <property type="entry name" value="Gluconate_2DH_su3"/>
</dbReference>
<keyword evidence="1" id="KW-0560">Oxidoreductase</keyword>
<dbReference type="Pfam" id="PF13618">
    <property type="entry name" value="Gluconate_2-dh3"/>
    <property type="match status" value="1"/>
</dbReference>
<evidence type="ECO:0000313" key="2">
    <source>
        <dbReference type="Proteomes" id="UP001548832"/>
    </source>
</evidence>
<keyword evidence="2" id="KW-1185">Reference proteome</keyword>
<accession>A0ABV2DBV1</accession>
<dbReference type="EC" id="1.-.-.-" evidence="1"/>
<dbReference type="EMBL" id="JBEWSZ010000001">
    <property type="protein sequence ID" value="MET2827526.1"/>
    <property type="molecule type" value="Genomic_DNA"/>
</dbReference>
<proteinExistence type="predicted"/>
<sequence length="249" mass="27296">MNKQEQPGTSRRQFLLSTTAVILLATAGKAGAVIIKGAAPWAPFDYSPPQTLEPGGWYFFTPQEAAAVEAIVERLIPADELSVSGKDAGCAEFIDRQLAGSFGTFERLYMQGPFQAGAPEQGDQSSLVPQQRYRVGLAGLESYCQDTFKQSFASLSADQRDKVLTGLQNGDIALKSIDAKLFFTTILTNTMEGFFADPIYGGNKDMVSWKMLGFPGARYDYRDYVEMHNQKIDLPPLSIAGRPEWKAKG</sequence>
<gene>
    <name evidence="1" type="ORF">ABVQ20_11125</name>
</gene>
<protein>
    <submittedName>
        <fullName evidence="1">Gluconate 2-dehydrogenase subunit 3 family protein</fullName>
        <ecNumber evidence="1">1.-.-.-</ecNumber>
    </submittedName>
</protein>
<dbReference type="PROSITE" id="PS51318">
    <property type="entry name" value="TAT"/>
    <property type="match status" value="1"/>
</dbReference>
<dbReference type="GO" id="GO:0016491">
    <property type="term" value="F:oxidoreductase activity"/>
    <property type="evidence" value="ECO:0007669"/>
    <property type="project" value="UniProtKB-KW"/>
</dbReference>
<dbReference type="RefSeq" id="WP_354459544.1">
    <property type="nucleotide sequence ID" value="NZ_JBEWSZ010000001.1"/>
</dbReference>
<name>A0ABV2DBV1_9HYPH</name>
<reference evidence="1 2" key="1">
    <citation type="submission" date="2024-06" db="EMBL/GenBank/DDBJ databases">
        <authorList>
            <person name="Kim D.-U."/>
        </authorList>
    </citation>
    <scope>NUCLEOTIDE SEQUENCE [LARGE SCALE GENOMIC DNA]</scope>
    <source>
        <strain evidence="1 2">KACC15460</strain>
    </source>
</reference>